<dbReference type="InterPro" id="IPR039876">
    <property type="entry name" value="HAP28"/>
</dbReference>
<feature type="compositionally biased region" description="Basic and acidic residues" evidence="1">
    <location>
        <begin position="137"/>
        <end position="154"/>
    </location>
</feature>
<dbReference type="AlphaFoldDB" id="A0A0D0DUU4"/>
<dbReference type="OrthoDB" id="21120at2759"/>
<feature type="domain" description="Casein kinase substrate phosphoprotein PP28" evidence="2">
    <location>
        <begin position="170"/>
        <end position="244"/>
    </location>
</feature>
<dbReference type="Proteomes" id="UP000054538">
    <property type="component" value="Unassembled WGS sequence"/>
</dbReference>
<organism evidence="3 4">
    <name type="scientific">Paxillus rubicundulus Ve08.2h10</name>
    <dbReference type="NCBI Taxonomy" id="930991"/>
    <lineage>
        <taxon>Eukaryota</taxon>
        <taxon>Fungi</taxon>
        <taxon>Dikarya</taxon>
        <taxon>Basidiomycota</taxon>
        <taxon>Agaricomycotina</taxon>
        <taxon>Agaricomycetes</taxon>
        <taxon>Agaricomycetidae</taxon>
        <taxon>Boletales</taxon>
        <taxon>Paxilineae</taxon>
        <taxon>Paxillaceae</taxon>
        <taxon>Paxillus</taxon>
    </lineage>
</organism>
<feature type="compositionally biased region" description="Basic and acidic residues" evidence="1">
    <location>
        <begin position="234"/>
        <end position="254"/>
    </location>
</feature>
<evidence type="ECO:0000256" key="1">
    <source>
        <dbReference type="SAM" id="MobiDB-lite"/>
    </source>
</evidence>
<feature type="region of interest" description="Disordered" evidence="1">
    <location>
        <begin position="234"/>
        <end position="263"/>
    </location>
</feature>
<dbReference type="PANTHER" id="PTHR22055">
    <property type="entry name" value="28 KDA HEAT- AND ACID-STABLE PHOSPHOPROTEIN PDGF-ASSOCIATED PROTEIN"/>
    <property type="match status" value="1"/>
</dbReference>
<name>A0A0D0DUU4_9AGAM</name>
<sequence>MHSESGLIYCLYLIHCGPIPHHHPITPPSPSLHCCKHGQRNRQVYQPILHHEPNQRLEHLPGKFKTKRGGGRNFSRDMVLDSDGTAVSRARLTRRDSDDDSDDDSNPDVQEGSEEEEEESEEEEEEGGTASGQPELTRLERRELKKKQAAEKQAQKNGADENEEDADLINPNHVEKKLNISDLSAPRELTRKEREAKQKQEAEKHYWKLHLAGETDRAKSDLARLKKIKEEREAAQAKRKAEAEAKTAEIEAKKKAATAGKRV</sequence>
<reference evidence="3 4" key="1">
    <citation type="submission" date="2014-04" db="EMBL/GenBank/DDBJ databases">
        <authorList>
            <consortium name="DOE Joint Genome Institute"/>
            <person name="Kuo A."/>
            <person name="Kohler A."/>
            <person name="Jargeat P."/>
            <person name="Nagy L.G."/>
            <person name="Floudas D."/>
            <person name="Copeland A."/>
            <person name="Barry K.W."/>
            <person name="Cichocki N."/>
            <person name="Veneault-Fourrey C."/>
            <person name="LaButti K."/>
            <person name="Lindquist E.A."/>
            <person name="Lipzen A."/>
            <person name="Lundell T."/>
            <person name="Morin E."/>
            <person name="Murat C."/>
            <person name="Sun H."/>
            <person name="Tunlid A."/>
            <person name="Henrissat B."/>
            <person name="Grigoriev I.V."/>
            <person name="Hibbett D.S."/>
            <person name="Martin F."/>
            <person name="Nordberg H.P."/>
            <person name="Cantor M.N."/>
            <person name="Hua S.X."/>
        </authorList>
    </citation>
    <scope>NUCLEOTIDE SEQUENCE [LARGE SCALE GENOMIC DNA]</scope>
    <source>
        <strain evidence="3 4">Ve08.2h10</strain>
    </source>
</reference>
<evidence type="ECO:0000313" key="3">
    <source>
        <dbReference type="EMBL" id="KIK98278.1"/>
    </source>
</evidence>
<dbReference type="InParanoid" id="A0A0D0DUU4"/>
<protein>
    <recommendedName>
        <fullName evidence="2">Casein kinase substrate phosphoprotein PP28 domain-containing protein</fullName>
    </recommendedName>
</protein>
<reference evidence="4" key="2">
    <citation type="submission" date="2015-01" db="EMBL/GenBank/DDBJ databases">
        <title>Evolutionary Origins and Diversification of the Mycorrhizal Mutualists.</title>
        <authorList>
            <consortium name="DOE Joint Genome Institute"/>
            <consortium name="Mycorrhizal Genomics Consortium"/>
            <person name="Kohler A."/>
            <person name="Kuo A."/>
            <person name="Nagy L.G."/>
            <person name="Floudas D."/>
            <person name="Copeland A."/>
            <person name="Barry K.W."/>
            <person name="Cichocki N."/>
            <person name="Veneault-Fourrey C."/>
            <person name="LaButti K."/>
            <person name="Lindquist E.A."/>
            <person name="Lipzen A."/>
            <person name="Lundell T."/>
            <person name="Morin E."/>
            <person name="Murat C."/>
            <person name="Riley R."/>
            <person name="Ohm R."/>
            <person name="Sun H."/>
            <person name="Tunlid A."/>
            <person name="Henrissat B."/>
            <person name="Grigoriev I.V."/>
            <person name="Hibbett D.S."/>
            <person name="Martin F."/>
        </authorList>
    </citation>
    <scope>NUCLEOTIDE SEQUENCE [LARGE SCALE GENOMIC DNA]</scope>
    <source>
        <strain evidence="4">Ve08.2h10</strain>
    </source>
</reference>
<evidence type="ECO:0000259" key="2">
    <source>
        <dbReference type="Pfam" id="PF10252"/>
    </source>
</evidence>
<gene>
    <name evidence="3" type="ORF">PAXRUDRAFT_134559</name>
</gene>
<feature type="region of interest" description="Disordered" evidence="1">
    <location>
        <begin position="54"/>
        <end position="203"/>
    </location>
</feature>
<dbReference type="InterPro" id="IPR019380">
    <property type="entry name" value="Casein_kinase_sb_PP28"/>
</dbReference>
<keyword evidence="4" id="KW-1185">Reference proteome</keyword>
<feature type="compositionally biased region" description="Acidic residues" evidence="1">
    <location>
        <begin position="98"/>
        <end position="127"/>
    </location>
</feature>
<feature type="compositionally biased region" description="Basic and acidic residues" evidence="1">
    <location>
        <begin position="188"/>
        <end position="203"/>
    </location>
</feature>
<dbReference type="EMBL" id="KN824899">
    <property type="protein sequence ID" value="KIK98278.1"/>
    <property type="molecule type" value="Genomic_DNA"/>
</dbReference>
<dbReference type="Pfam" id="PF10252">
    <property type="entry name" value="PP28"/>
    <property type="match status" value="1"/>
</dbReference>
<evidence type="ECO:0000313" key="4">
    <source>
        <dbReference type="Proteomes" id="UP000054538"/>
    </source>
</evidence>
<dbReference type="HOGENOM" id="CLU_068528_1_0_1"/>
<proteinExistence type="predicted"/>
<accession>A0A0D0DUU4</accession>